<proteinExistence type="predicted"/>
<dbReference type="OrthoDB" id="1254505at2"/>
<reference evidence="1 2" key="1">
    <citation type="submission" date="2014-11" db="EMBL/GenBank/DDBJ databases">
        <authorList>
            <person name="Park G.-S."/>
            <person name="Hong S.-J."/>
            <person name="Jung B.K."/>
            <person name="Khan A.R."/>
            <person name="Kwak Y."/>
            <person name="Shin J.-H."/>
        </authorList>
    </citation>
    <scope>NUCLEOTIDE SEQUENCE [LARGE SCALE GENOMIC DNA]</scope>
    <source>
        <strain evidence="1 2">DSM 27622</strain>
    </source>
</reference>
<name>A0A0G3LXP9_CHRGL</name>
<organism evidence="1 2">
    <name type="scientific">Chryseobacterium gallinarum</name>
    <dbReference type="NCBI Taxonomy" id="1324352"/>
    <lineage>
        <taxon>Bacteria</taxon>
        <taxon>Pseudomonadati</taxon>
        <taxon>Bacteroidota</taxon>
        <taxon>Flavobacteriia</taxon>
        <taxon>Flavobacteriales</taxon>
        <taxon>Weeksellaceae</taxon>
        <taxon>Chryseobacterium group</taxon>
        <taxon>Chryseobacterium</taxon>
    </lineage>
</organism>
<accession>A0A0G3LXP9</accession>
<dbReference type="EMBL" id="CP009928">
    <property type="protein sequence ID" value="AKK71419.1"/>
    <property type="molecule type" value="Genomic_DNA"/>
</dbReference>
<dbReference type="RefSeq" id="WP_053326809.1">
    <property type="nucleotide sequence ID" value="NZ_CP009928.1"/>
</dbReference>
<dbReference type="AlphaFoldDB" id="A0A0G3LXP9"/>
<sequence>MEIQNSLKKETTERLAYLFFMDQHYYSKEYLQAVREELQDRNYNFNNLNEHLYIRYFMEDLYIGWRKEAKRMFAELSANGWTYQQPIYYKYSWGSFTMKGFHTDAHELLHSILNKYLNIYGETCSSCGSKKQVSGSLEEPLCRKCELKILKKRRIKNINKFGFTYYRNKFQHVLWTEIKRIEFVVTDDHSFGITLSKLTEKEELEKEYDEHDTISFHSDSCNFFKLVTKIPKELLTEHQYREIHNICNHFEKCMVCHRKSVFDDQCLICRNKISFIESPSSKSLERFKTKAGILAYRQKDFKRILKVLPAYKYSYETDSFFKSK</sequence>
<evidence type="ECO:0000313" key="1">
    <source>
        <dbReference type="EMBL" id="AKK71419.1"/>
    </source>
</evidence>
<evidence type="ECO:0000313" key="2">
    <source>
        <dbReference type="Proteomes" id="UP000035213"/>
    </source>
</evidence>
<protein>
    <submittedName>
        <fullName evidence="1">Uncharacterized protein</fullName>
    </submittedName>
</protein>
<dbReference type="PATRIC" id="fig|1324352.5.peg.240"/>
<dbReference type="KEGG" id="cgn:OK18_01100"/>
<dbReference type="Proteomes" id="UP000035213">
    <property type="component" value="Chromosome"/>
</dbReference>
<dbReference type="STRING" id="1324352.OK18_01100"/>
<gene>
    <name evidence="1" type="ORF">OK18_01100</name>
</gene>